<dbReference type="Proteomes" id="UP001625374">
    <property type="component" value="Unassembled WGS sequence"/>
</dbReference>
<evidence type="ECO:0000313" key="2">
    <source>
        <dbReference type="EMBL" id="MFL2103963.1"/>
    </source>
</evidence>
<proteinExistence type="predicted"/>
<keyword evidence="5" id="KW-1185">Reference proteome</keyword>
<gene>
    <name evidence="2" type="ORF">ACEN37_11965</name>
    <name evidence="3" type="ORF">FEZ48_12695</name>
</gene>
<evidence type="ECO:0000313" key="4">
    <source>
        <dbReference type="Proteomes" id="UP000307201"/>
    </source>
</evidence>
<dbReference type="EMBL" id="JBGQQK010000058">
    <property type="protein sequence ID" value="MFL2103963.1"/>
    <property type="molecule type" value="Genomic_DNA"/>
</dbReference>
<evidence type="ECO:0008006" key="6">
    <source>
        <dbReference type="Google" id="ProtNLM"/>
    </source>
</evidence>
<feature type="signal peptide" evidence="1">
    <location>
        <begin position="1"/>
        <end position="29"/>
    </location>
</feature>
<organism evidence="3 4">
    <name type="scientific">Marinilactibacillus psychrotolerans</name>
    <dbReference type="NCBI Taxonomy" id="191770"/>
    <lineage>
        <taxon>Bacteria</taxon>
        <taxon>Bacillati</taxon>
        <taxon>Bacillota</taxon>
        <taxon>Bacilli</taxon>
        <taxon>Lactobacillales</taxon>
        <taxon>Carnobacteriaceae</taxon>
        <taxon>Marinilactibacillus</taxon>
    </lineage>
</organism>
<dbReference type="EMBL" id="VBTE01000057">
    <property type="protein sequence ID" value="TLQ05224.1"/>
    <property type="molecule type" value="Genomic_DNA"/>
</dbReference>
<dbReference type="AlphaFoldDB" id="A0A5R9BWY5"/>
<accession>A0A5R9BWY5</accession>
<sequence>MLKKMGLKLALVLGVFSIMFVTSPNTAEAAHVESVPDSYFAQMTKSTGRFSENYGHTYKDLRFANGYTRSGPTRSQYSSTLFKVTYKYTYSYYTY</sequence>
<dbReference type="RefSeq" id="WP_087057327.1">
    <property type="nucleotide sequence ID" value="NZ_JBGQQG010000078.1"/>
</dbReference>
<evidence type="ECO:0000313" key="3">
    <source>
        <dbReference type="EMBL" id="TLQ05224.1"/>
    </source>
</evidence>
<comment type="caution">
    <text evidence="3">The sequence shown here is derived from an EMBL/GenBank/DDBJ whole genome shotgun (WGS) entry which is preliminary data.</text>
</comment>
<reference evidence="2 5" key="2">
    <citation type="submission" date="2024-08" db="EMBL/GenBank/DDBJ databases">
        <authorList>
            <person name="Arias E."/>
        </authorList>
    </citation>
    <scope>NUCLEOTIDE SEQUENCE [LARGE SCALE GENOMIC DNA]</scope>
    <source>
        <strain evidence="2 5">FAM 24106</strain>
    </source>
</reference>
<evidence type="ECO:0000256" key="1">
    <source>
        <dbReference type="SAM" id="SignalP"/>
    </source>
</evidence>
<evidence type="ECO:0000313" key="5">
    <source>
        <dbReference type="Proteomes" id="UP001625374"/>
    </source>
</evidence>
<reference evidence="3 4" key="1">
    <citation type="submission" date="2019-05" db="EMBL/GenBank/DDBJ databases">
        <title>The metagenome of a microbial culture collection derived from dairy environment covers the genomic content of the human microbiome.</title>
        <authorList>
            <person name="Roder T."/>
            <person name="Wuthrich D."/>
            <person name="Sattari Z."/>
            <person name="Von Ah U."/>
            <person name="Bar C."/>
            <person name="Ronchi F."/>
            <person name="Macpherson A.J."/>
            <person name="Ganal-Vonarburg S.C."/>
            <person name="Bruggmann R."/>
            <person name="Vergeres G."/>
        </authorList>
    </citation>
    <scope>NUCLEOTIDE SEQUENCE [LARGE SCALE GENOMIC DNA]</scope>
    <source>
        <strain evidence="3 4">FAM 24235</strain>
    </source>
</reference>
<name>A0A5R9BWY5_9LACT</name>
<protein>
    <recommendedName>
        <fullName evidence="6">Lactococcin 972 family bacteriocin</fullName>
    </recommendedName>
</protein>
<dbReference type="Proteomes" id="UP000307201">
    <property type="component" value="Unassembled WGS sequence"/>
</dbReference>
<feature type="chain" id="PRO_5024426141" description="Lactococcin 972 family bacteriocin" evidence="1">
    <location>
        <begin position="30"/>
        <end position="95"/>
    </location>
</feature>
<keyword evidence="1" id="KW-0732">Signal</keyword>